<feature type="region of interest" description="Disordered" evidence="1">
    <location>
        <begin position="142"/>
        <end position="168"/>
    </location>
</feature>
<evidence type="ECO:0000256" key="1">
    <source>
        <dbReference type="SAM" id="MobiDB-lite"/>
    </source>
</evidence>
<evidence type="ECO:0000313" key="2">
    <source>
        <dbReference type="EMBL" id="KAL2492934.1"/>
    </source>
</evidence>
<dbReference type="InterPro" id="IPR016024">
    <property type="entry name" value="ARM-type_fold"/>
</dbReference>
<dbReference type="EMBL" id="JBFOLK010000008">
    <property type="protein sequence ID" value="KAL2492934.1"/>
    <property type="molecule type" value="Genomic_DNA"/>
</dbReference>
<comment type="caution">
    <text evidence="2">The sequence shown here is derived from an EMBL/GenBank/DDBJ whole genome shotgun (WGS) entry which is preliminary data.</text>
</comment>
<dbReference type="InterPro" id="IPR011989">
    <property type="entry name" value="ARM-like"/>
</dbReference>
<dbReference type="AlphaFoldDB" id="A0ABD1RWW4"/>
<dbReference type="Gene3D" id="1.25.10.10">
    <property type="entry name" value="Leucine-rich Repeat Variant"/>
    <property type="match status" value="1"/>
</dbReference>
<sequence>MKDSKVHDHIEEQITILYTGSLEDRSDAASTLVSLAQDNDQYRKLIIEEGGVGPPLKLVQKGKLEGQENAAKTIGHVGRDTESVEHLIHAGTCSVFSKILKERSIKVQAVVVWEHSKYAVVSKATSMHQVVVLASNNNANANANVGANKENDLDEDRSKIPHPFGNKQSLNRMYTVTNRMALKGQTNGLNQDNVAKSNGNNGAMLNSISNHQQSLLLSGASNKAREMEDTTTKTYMKAMVARALWRLAKGNSPICKSITESRGLLCFTVLLEKGSKDVQYNSTIALTEITVGYHSSSRGRC</sequence>
<reference evidence="3" key="1">
    <citation type="submission" date="2024-07" db="EMBL/GenBank/DDBJ databases">
        <title>Two chromosome-level genome assemblies of Korean endemic species Abeliophyllum distichum and Forsythia ovata (Oleaceae).</title>
        <authorList>
            <person name="Jang H."/>
        </authorList>
    </citation>
    <scope>NUCLEOTIDE SEQUENCE [LARGE SCALE GENOMIC DNA]</scope>
</reference>
<protein>
    <submittedName>
        <fullName evidence="2">Armadillo repeat only 2</fullName>
    </submittedName>
</protein>
<evidence type="ECO:0000313" key="3">
    <source>
        <dbReference type="Proteomes" id="UP001604336"/>
    </source>
</evidence>
<organism evidence="2 3">
    <name type="scientific">Abeliophyllum distichum</name>
    <dbReference type="NCBI Taxonomy" id="126358"/>
    <lineage>
        <taxon>Eukaryota</taxon>
        <taxon>Viridiplantae</taxon>
        <taxon>Streptophyta</taxon>
        <taxon>Embryophyta</taxon>
        <taxon>Tracheophyta</taxon>
        <taxon>Spermatophyta</taxon>
        <taxon>Magnoliopsida</taxon>
        <taxon>eudicotyledons</taxon>
        <taxon>Gunneridae</taxon>
        <taxon>Pentapetalae</taxon>
        <taxon>asterids</taxon>
        <taxon>lamiids</taxon>
        <taxon>Lamiales</taxon>
        <taxon>Oleaceae</taxon>
        <taxon>Forsythieae</taxon>
        <taxon>Abeliophyllum</taxon>
    </lineage>
</organism>
<proteinExistence type="predicted"/>
<accession>A0ABD1RWW4</accession>
<keyword evidence="3" id="KW-1185">Reference proteome</keyword>
<dbReference type="Proteomes" id="UP001604336">
    <property type="component" value="Unassembled WGS sequence"/>
</dbReference>
<dbReference type="PANTHER" id="PTHR46168:SF9">
    <property type="entry name" value="ARMADILLO REPEAT ONLY 2"/>
    <property type="match status" value="1"/>
</dbReference>
<dbReference type="SUPFAM" id="SSF48371">
    <property type="entry name" value="ARM repeat"/>
    <property type="match status" value="1"/>
</dbReference>
<name>A0ABD1RWW4_9LAMI</name>
<gene>
    <name evidence="2" type="ORF">Adt_28562</name>
</gene>
<dbReference type="PANTHER" id="PTHR46168">
    <property type="entry name" value="ARMADILLO REPEAT ONLY 4"/>
    <property type="match status" value="1"/>
</dbReference>